<dbReference type="SUPFAM" id="SSF117130">
    <property type="entry name" value="CsrA-like"/>
    <property type="match status" value="1"/>
</dbReference>
<dbReference type="InterPro" id="IPR036107">
    <property type="entry name" value="CsrA_sf"/>
</dbReference>
<keyword evidence="1" id="KW-0010">Activator</keyword>
<dbReference type="STRING" id="1548547.BA177_07225"/>
<dbReference type="KEGG" id="woc:BA177_07225"/>
<dbReference type="AlphaFoldDB" id="A0A193LEZ3"/>
<gene>
    <name evidence="2" type="ORF">BA177_07225</name>
</gene>
<dbReference type="GO" id="GO:0006109">
    <property type="term" value="P:regulation of carbohydrate metabolic process"/>
    <property type="evidence" value="ECO:0007669"/>
    <property type="project" value="InterPro"/>
</dbReference>
<organism evidence="2 3">
    <name type="scientific">Woeseia oceani</name>
    <dbReference type="NCBI Taxonomy" id="1548547"/>
    <lineage>
        <taxon>Bacteria</taxon>
        <taxon>Pseudomonadati</taxon>
        <taxon>Pseudomonadota</taxon>
        <taxon>Gammaproteobacteria</taxon>
        <taxon>Woeseiales</taxon>
        <taxon>Woeseiaceae</taxon>
        <taxon>Woeseia</taxon>
    </lineage>
</organism>
<evidence type="ECO:0000313" key="3">
    <source>
        <dbReference type="Proteomes" id="UP000092695"/>
    </source>
</evidence>
<name>A0A193LEZ3_9GAMM</name>
<accession>A0A193LEZ3</accession>
<sequence>MLIISRKDAESIVIRPSDDVDPQTTLADLFQDGPIEITVFSAGGSRVKMGVQAPSQLSIWRKDAQDDVAA</sequence>
<dbReference type="GO" id="GO:0003723">
    <property type="term" value="F:RNA binding"/>
    <property type="evidence" value="ECO:0007669"/>
    <property type="project" value="InterPro"/>
</dbReference>
<evidence type="ECO:0000313" key="2">
    <source>
        <dbReference type="EMBL" id="ANO51026.1"/>
    </source>
</evidence>
<dbReference type="EMBL" id="CP016268">
    <property type="protein sequence ID" value="ANO51026.1"/>
    <property type="molecule type" value="Genomic_DNA"/>
</dbReference>
<dbReference type="RefSeq" id="WP_068614821.1">
    <property type="nucleotide sequence ID" value="NZ_CP016268.1"/>
</dbReference>
<dbReference type="GO" id="GO:0006402">
    <property type="term" value="P:mRNA catabolic process"/>
    <property type="evidence" value="ECO:0007669"/>
    <property type="project" value="InterPro"/>
</dbReference>
<dbReference type="Proteomes" id="UP000092695">
    <property type="component" value="Chromosome"/>
</dbReference>
<dbReference type="InterPro" id="IPR003751">
    <property type="entry name" value="CsrA"/>
</dbReference>
<reference evidence="2 3" key="1">
    <citation type="submission" date="2016-06" db="EMBL/GenBank/DDBJ databases">
        <title>Complete genome sequence of a deep-branching marine Gamma Proteobacterium Woeseia oceani type strain XK5.</title>
        <authorList>
            <person name="Mu D."/>
            <person name="Du Z."/>
        </authorList>
    </citation>
    <scope>NUCLEOTIDE SEQUENCE [LARGE SCALE GENOMIC DNA]</scope>
    <source>
        <strain evidence="2 3">XK5</strain>
    </source>
</reference>
<dbReference type="Pfam" id="PF02599">
    <property type="entry name" value="CsrA"/>
    <property type="match status" value="1"/>
</dbReference>
<proteinExistence type="predicted"/>
<evidence type="ECO:0008006" key="4">
    <source>
        <dbReference type="Google" id="ProtNLM"/>
    </source>
</evidence>
<keyword evidence="3" id="KW-1185">Reference proteome</keyword>
<protein>
    <recommendedName>
        <fullName evidence="4">Carbon storage regulator</fullName>
    </recommendedName>
</protein>
<dbReference type="Gene3D" id="2.60.40.4380">
    <property type="entry name" value="Translational regulator CsrA"/>
    <property type="match status" value="1"/>
</dbReference>
<evidence type="ECO:0000256" key="1">
    <source>
        <dbReference type="ARBA" id="ARBA00023159"/>
    </source>
</evidence>